<dbReference type="PANTHER" id="PTHR32114:SF2">
    <property type="entry name" value="ABC TRANSPORTER ABCH.3"/>
    <property type="match status" value="1"/>
</dbReference>
<reference evidence="6 7" key="1">
    <citation type="submission" date="2019-09" db="EMBL/GenBank/DDBJ databases">
        <title>In-depth cultivation of the pig gut microbiome towards novel bacterial diversity and tailored functional studies.</title>
        <authorList>
            <person name="Wylensek D."/>
            <person name="Hitch T.C.A."/>
            <person name="Clavel T."/>
        </authorList>
    </citation>
    <scope>NUCLEOTIDE SEQUENCE [LARGE SCALE GENOMIC DNA]</scope>
    <source>
        <strain evidence="6 7">WCA3-693-APC-4?</strain>
    </source>
</reference>
<evidence type="ECO:0000256" key="3">
    <source>
        <dbReference type="ARBA" id="ARBA00013368"/>
    </source>
</evidence>
<evidence type="ECO:0000256" key="4">
    <source>
        <dbReference type="SAM" id="Coils"/>
    </source>
</evidence>
<proteinExistence type="inferred from homology"/>
<dbReference type="InterPro" id="IPR027417">
    <property type="entry name" value="P-loop_NTPase"/>
</dbReference>
<feature type="coiled-coil region" evidence="4">
    <location>
        <begin position="170"/>
        <end position="204"/>
    </location>
</feature>
<keyword evidence="4" id="KW-0175">Coiled coil</keyword>
<evidence type="ECO:0000313" key="7">
    <source>
        <dbReference type="Proteomes" id="UP000469523"/>
    </source>
</evidence>
<feature type="domain" description="Rad50/SbcC-type AAA" evidence="5">
    <location>
        <begin position="10"/>
        <end position="256"/>
    </location>
</feature>
<comment type="similarity">
    <text evidence="1">Belongs to the SMC family. SbcC subfamily.</text>
</comment>
<dbReference type="InterPro" id="IPR038729">
    <property type="entry name" value="Rad50/SbcC_AAA"/>
</dbReference>
<dbReference type="AlphaFoldDB" id="A0A6N7XTU8"/>
<name>A0A6N7XTU8_9FIRM</name>
<accession>A0A6N7XTU8</accession>
<evidence type="ECO:0000259" key="5">
    <source>
        <dbReference type="Pfam" id="PF13476"/>
    </source>
</evidence>
<dbReference type="EMBL" id="VUNQ01000001">
    <property type="protein sequence ID" value="MST99963.1"/>
    <property type="molecule type" value="Genomic_DNA"/>
</dbReference>
<gene>
    <name evidence="6" type="ORF">FYJ83_00605</name>
</gene>
<sequence>MVISMIYIQKVILENFQSHKYSVLEFDNQLNVILGPSDSGKTAILRGIRWALYNEPSGDYFIREGESECSVTVIFNDGTKIKRYRSKSKNIYFLYDIYNNETKFEGFGTSVPYEIIEKTGIKKILLDSDLSKAINLSDQLEGAFLLSEKTSTRASSIGRLVGVNIIDDALREALKDTRNLSNTKRNVEDNINQLEKELLEYNYLEELSNTIFYIDNIKKQIEDKNISLNRYKVLLTKHLSIYQEKNKVNYYIKELSGIESLDKILNNISLNASKYKELKKQKDNLNRLLLNKSNTKLVLKSLKDIEVAENHMVNIASSCNLRINLVNYNLKFKNLNSEIKDIKIIWNKLDSIDILQDNIRRIDNDIKELTRLVSFQKQTSSLNKSLAIGIKYVERLQEVDRISVVYEKLQKQIKLLLTLNKLQDRYTSNRKDIIQTKILQDKYKNQVETQIMRYREILLKQEVCPLCFSVIDDEKINHIIDHYN</sequence>
<evidence type="ECO:0000256" key="2">
    <source>
        <dbReference type="ARBA" id="ARBA00011322"/>
    </source>
</evidence>
<dbReference type="SUPFAM" id="SSF52540">
    <property type="entry name" value="P-loop containing nucleoside triphosphate hydrolases"/>
    <property type="match status" value="1"/>
</dbReference>
<organism evidence="6 7">
    <name type="scientific">Tissierella pigra</name>
    <dbReference type="NCBI Taxonomy" id="2607614"/>
    <lineage>
        <taxon>Bacteria</taxon>
        <taxon>Bacillati</taxon>
        <taxon>Bacillota</taxon>
        <taxon>Tissierellia</taxon>
        <taxon>Tissierellales</taxon>
        <taxon>Tissierellaceae</taxon>
        <taxon>Tissierella</taxon>
    </lineage>
</organism>
<dbReference type="RefSeq" id="WP_154438059.1">
    <property type="nucleotide sequence ID" value="NZ_JAHLPJ010000001.1"/>
</dbReference>
<dbReference type="GO" id="GO:0016887">
    <property type="term" value="F:ATP hydrolysis activity"/>
    <property type="evidence" value="ECO:0007669"/>
    <property type="project" value="InterPro"/>
</dbReference>
<dbReference type="Gene3D" id="3.40.50.300">
    <property type="entry name" value="P-loop containing nucleotide triphosphate hydrolases"/>
    <property type="match status" value="1"/>
</dbReference>
<dbReference type="GO" id="GO:0006302">
    <property type="term" value="P:double-strand break repair"/>
    <property type="evidence" value="ECO:0007669"/>
    <property type="project" value="InterPro"/>
</dbReference>
<evidence type="ECO:0000313" key="6">
    <source>
        <dbReference type="EMBL" id="MST99963.1"/>
    </source>
</evidence>
<dbReference type="PANTHER" id="PTHR32114">
    <property type="entry name" value="ABC TRANSPORTER ABCH.3"/>
    <property type="match status" value="1"/>
</dbReference>
<comment type="subunit">
    <text evidence="2">Heterodimer of SbcC and SbcD.</text>
</comment>
<dbReference type="Proteomes" id="UP000469523">
    <property type="component" value="Unassembled WGS sequence"/>
</dbReference>
<dbReference type="Pfam" id="PF13476">
    <property type="entry name" value="AAA_23"/>
    <property type="match status" value="1"/>
</dbReference>
<protein>
    <recommendedName>
        <fullName evidence="3">Nuclease SbcCD subunit C</fullName>
    </recommendedName>
</protein>
<keyword evidence="7" id="KW-1185">Reference proteome</keyword>
<evidence type="ECO:0000256" key="1">
    <source>
        <dbReference type="ARBA" id="ARBA00006930"/>
    </source>
</evidence>
<comment type="caution">
    <text evidence="6">The sequence shown here is derived from an EMBL/GenBank/DDBJ whole genome shotgun (WGS) entry which is preliminary data.</text>
</comment>